<dbReference type="Proteomes" id="UP000195437">
    <property type="component" value="Chromosome"/>
</dbReference>
<dbReference type="RefSeq" id="WP_087456619.1">
    <property type="nucleotide sequence ID" value="NZ_CP021434.1"/>
</dbReference>
<evidence type="ECO:0000313" key="2">
    <source>
        <dbReference type="EMBL" id="ARU61237.1"/>
    </source>
</evidence>
<gene>
    <name evidence="2" type="ORF">CBW65_09710</name>
</gene>
<dbReference type="KEGG" id="tum:CBW65_09710"/>
<accession>A0A1Y0IL50</accession>
<reference evidence="3" key="1">
    <citation type="submission" date="2017-05" db="EMBL/GenBank/DDBJ databases">
        <authorList>
            <person name="Sung H."/>
        </authorList>
    </citation>
    <scope>NUCLEOTIDE SEQUENCE [LARGE SCALE GENOMIC DNA]</scope>
    <source>
        <strain evidence="3">AR23208</strain>
    </source>
</reference>
<sequence>MEVTQNFMDEMRGMMKALMANYEMLGAQMKGLTQQVEDLRETMATKEELAELREEMATKKELAELREEMATKDDIRIIHEQIADLKTDYTYLRHQSYKNRMDVYHLRLQMGKLNNEMHGPLQD</sequence>
<dbReference type="AlphaFoldDB" id="A0A1Y0IL50"/>
<keyword evidence="3" id="KW-1185">Reference proteome</keyword>
<dbReference type="OrthoDB" id="1707630at2"/>
<protein>
    <submittedName>
        <fullName evidence="2">Uncharacterized protein</fullName>
    </submittedName>
</protein>
<organism evidence="2 3">
    <name type="scientific">Tumebacillus avium</name>
    <dbReference type="NCBI Taxonomy" id="1903704"/>
    <lineage>
        <taxon>Bacteria</taxon>
        <taxon>Bacillati</taxon>
        <taxon>Bacillota</taxon>
        <taxon>Bacilli</taxon>
        <taxon>Bacillales</taxon>
        <taxon>Alicyclobacillaceae</taxon>
        <taxon>Tumebacillus</taxon>
    </lineage>
</organism>
<evidence type="ECO:0000313" key="3">
    <source>
        <dbReference type="Proteomes" id="UP000195437"/>
    </source>
</evidence>
<proteinExistence type="predicted"/>
<name>A0A1Y0IL50_9BACL</name>
<keyword evidence="1" id="KW-0175">Coiled coil</keyword>
<dbReference type="EMBL" id="CP021434">
    <property type="protein sequence ID" value="ARU61237.1"/>
    <property type="molecule type" value="Genomic_DNA"/>
</dbReference>
<evidence type="ECO:0000256" key="1">
    <source>
        <dbReference type="SAM" id="Coils"/>
    </source>
</evidence>
<feature type="coiled-coil region" evidence="1">
    <location>
        <begin position="15"/>
        <end position="69"/>
    </location>
</feature>